<evidence type="ECO:0000313" key="7">
    <source>
        <dbReference type="EMBL" id="GIX93723.1"/>
    </source>
</evidence>
<dbReference type="PANTHER" id="PTHR44216">
    <property type="entry name" value="PROTEIN O-MANNOSYL-TRANSFERASE TMTC2"/>
    <property type="match status" value="1"/>
</dbReference>
<dbReference type="PANTHER" id="PTHR44216:SF3">
    <property type="entry name" value="PROTEIN O-MANNOSYL-TRANSFERASE TMTC2"/>
    <property type="match status" value="1"/>
</dbReference>
<feature type="compositionally biased region" description="Basic residues" evidence="4">
    <location>
        <begin position="99"/>
        <end position="113"/>
    </location>
</feature>
<dbReference type="Pfam" id="PF08409">
    <property type="entry name" value="TMTC_DUF1736"/>
    <property type="match status" value="1"/>
</dbReference>
<evidence type="ECO:0000256" key="1">
    <source>
        <dbReference type="ARBA" id="ARBA00022737"/>
    </source>
</evidence>
<dbReference type="InterPro" id="IPR013618">
    <property type="entry name" value="TMTC_DUF1736"/>
</dbReference>
<gene>
    <name evidence="7" type="primary">Tmtc2_2</name>
    <name evidence="7" type="ORF">CEXT_628811</name>
</gene>
<keyword evidence="1" id="KW-0677">Repeat</keyword>
<keyword evidence="2" id="KW-0802">TPR repeat</keyword>
<dbReference type="InterPro" id="IPR052384">
    <property type="entry name" value="TMTC_O-mannosyltransferase"/>
</dbReference>
<organism evidence="7 8">
    <name type="scientific">Caerostris extrusa</name>
    <name type="common">Bark spider</name>
    <name type="synonym">Caerostris bankana</name>
    <dbReference type="NCBI Taxonomy" id="172846"/>
    <lineage>
        <taxon>Eukaryota</taxon>
        <taxon>Metazoa</taxon>
        <taxon>Ecdysozoa</taxon>
        <taxon>Arthropoda</taxon>
        <taxon>Chelicerata</taxon>
        <taxon>Arachnida</taxon>
        <taxon>Araneae</taxon>
        <taxon>Araneomorphae</taxon>
        <taxon>Entelegynae</taxon>
        <taxon>Araneoidea</taxon>
        <taxon>Araneidae</taxon>
        <taxon>Caerostris</taxon>
    </lineage>
</organism>
<feature type="region of interest" description="Disordered" evidence="4">
    <location>
        <begin position="69"/>
        <end position="113"/>
    </location>
</feature>
<dbReference type="EMBL" id="BPLR01004291">
    <property type="protein sequence ID" value="GIX93723.1"/>
    <property type="molecule type" value="Genomic_DNA"/>
</dbReference>
<feature type="transmembrane region" description="Helical" evidence="5">
    <location>
        <begin position="189"/>
        <end position="211"/>
    </location>
</feature>
<sequence>MLYPRWLSFDWSMEAIPLLTSIYDPRNFFSVIFYGSILYCLRFLLKAYNRRAAHNTSCCLSRSNGGIHPSDRHHALPHNGASSNGNAVQHTQNSSSSNHNHHNRSGRKHGHHGNGHLQYTSASYRHMNGNASLPGPSGLSANGSIPAPPVVLPKVAFTGSIDVVTMSLALMILPFIPATNLFFSMLVSLLLKGFCTSLVWDSVFWWLWVLITCIKGKKQLSESNLLLECLLFYF</sequence>
<evidence type="ECO:0000313" key="8">
    <source>
        <dbReference type="Proteomes" id="UP001054945"/>
    </source>
</evidence>
<name>A0AAV4PCJ5_CAEEX</name>
<feature type="domain" description="DUF1736" evidence="6">
    <location>
        <begin position="1"/>
        <end position="37"/>
    </location>
</feature>
<dbReference type="GO" id="GO:0005789">
    <property type="term" value="C:endoplasmic reticulum membrane"/>
    <property type="evidence" value="ECO:0007669"/>
    <property type="project" value="TreeGrafter"/>
</dbReference>
<protein>
    <submittedName>
        <fullName evidence="7">Dolichyl-phosphate-mannose--protein mannosyltransferase</fullName>
    </submittedName>
</protein>
<comment type="caution">
    <text evidence="7">The sequence shown here is derived from an EMBL/GenBank/DDBJ whole genome shotgun (WGS) entry which is preliminary data.</text>
</comment>
<keyword evidence="5" id="KW-0812">Transmembrane</keyword>
<feature type="transmembrane region" description="Helical" evidence="5">
    <location>
        <begin position="28"/>
        <end position="45"/>
    </location>
</feature>
<dbReference type="AlphaFoldDB" id="A0AAV4PCJ5"/>
<dbReference type="Proteomes" id="UP001054945">
    <property type="component" value="Unassembled WGS sequence"/>
</dbReference>
<evidence type="ECO:0000256" key="3">
    <source>
        <dbReference type="ARBA" id="ARBA00023136"/>
    </source>
</evidence>
<accession>A0AAV4PCJ5</accession>
<evidence type="ECO:0000259" key="6">
    <source>
        <dbReference type="Pfam" id="PF08409"/>
    </source>
</evidence>
<proteinExistence type="predicted"/>
<keyword evidence="7" id="KW-0328">Glycosyltransferase</keyword>
<evidence type="ECO:0000256" key="2">
    <source>
        <dbReference type="ARBA" id="ARBA00022803"/>
    </source>
</evidence>
<evidence type="ECO:0000256" key="5">
    <source>
        <dbReference type="SAM" id="Phobius"/>
    </source>
</evidence>
<reference evidence="7 8" key="1">
    <citation type="submission" date="2021-06" db="EMBL/GenBank/DDBJ databases">
        <title>Caerostris extrusa draft genome.</title>
        <authorList>
            <person name="Kono N."/>
            <person name="Arakawa K."/>
        </authorList>
    </citation>
    <scope>NUCLEOTIDE SEQUENCE [LARGE SCALE GENOMIC DNA]</scope>
</reference>
<dbReference type="GO" id="GO:0035269">
    <property type="term" value="P:protein O-linked glycosylation via mannose"/>
    <property type="evidence" value="ECO:0007669"/>
    <property type="project" value="TreeGrafter"/>
</dbReference>
<feature type="transmembrane region" description="Helical" evidence="5">
    <location>
        <begin position="163"/>
        <end position="183"/>
    </location>
</feature>
<keyword evidence="3 5" id="KW-0472">Membrane</keyword>
<keyword evidence="5" id="KW-1133">Transmembrane helix</keyword>
<dbReference type="GO" id="GO:0000030">
    <property type="term" value="F:mannosyltransferase activity"/>
    <property type="evidence" value="ECO:0007669"/>
    <property type="project" value="TreeGrafter"/>
</dbReference>
<keyword evidence="7" id="KW-0808">Transferase</keyword>
<feature type="compositionally biased region" description="Polar residues" evidence="4">
    <location>
        <begin position="80"/>
        <end position="92"/>
    </location>
</feature>
<evidence type="ECO:0000256" key="4">
    <source>
        <dbReference type="SAM" id="MobiDB-lite"/>
    </source>
</evidence>
<keyword evidence="8" id="KW-1185">Reference proteome</keyword>